<feature type="transmembrane region" description="Helical" evidence="8">
    <location>
        <begin position="77"/>
        <end position="94"/>
    </location>
</feature>
<feature type="transmembrane region" description="Helical" evidence="8">
    <location>
        <begin position="35"/>
        <end position="56"/>
    </location>
</feature>
<keyword evidence="3" id="KW-0813">Transport</keyword>
<dbReference type="GO" id="GO:0016020">
    <property type="term" value="C:membrane"/>
    <property type="evidence" value="ECO:0007669"/>
    <property type="project" value="UniProtKB-SubCell"/>
</dbReference>
<feature type="transmembrane region" description="Helical" evidence="8">
    <location>
        <begin position="308"/>
        <end position="329"/>
    </location>
</feature>
<feature type="transmembrane region" description="Helical" evidence="8">
    <location>
        <begin position="270"/>
        <end position="288"/>
    </location>
</feature>
<evidence type="ECO:0000256" key="4">
    <source>
        <dbReference type="ARBA" id="ARBA00022544"/>
    </source>
</evidence>
<dbReference type="Pfam" id="PF03845">
    <property type="entry name" value="Spore_permease"/>
    <property type="match status" value="1"/>
</dbReference>
<sequence>MNNKISSRQFLRMMILFQLGSAIAIPLATSAKQDAWIVILLGMAFGTILTFTYLNIFKKTEGNDLGKILEELLGRRLGKLISLLYIAYFLYTANRVINDFRIIIKSTALPQTPNIMIIFIMSIPVIYCSYLGIEAMGRGAVLLHKVVLFTIVILFGFAFINKLPKIERLEPVLEYGWGPIVKVLFPLAIAVPYGETITFMNIYSNVADKDAHKIRKTALFSNVISGLILALTSAINVAIISATIVELSIFPVLKTVGSIQIGTFIQRLDVLAILLLMLGGFYKILIFFYCSVEMSMTVFEVDMKHRNLLTVILGMILIFLSYFLMVNPIQHFHIGLDIVPLYVHVPLQFIIPGILFILSAAGKKNRYTKNLG</sequence>
<dbReference type="NCBIfam" id="TIGR00912">
    <property type="entry name" value="2A0309"/>
    <property type="match status" value="1"/>
</dbReference>
<dbReference type="InterPro" id="IPR004761">
    <property type="entry name" value="Spore_GerAB"/>
</dbReference>
<dbReference type="Proteomes" id="UP000580568">
    <property type="component" value="Unassembled WGS sequence"/>
</dbReference>
<evidence type="ECO:0000256" key="8">
    <source>
        <dbReference type="SAM" id="Phobius"/>
    </source>
</evidence>
<evidence type="ECO:0000256" key="5">
    <source>
        <dbReference type="ARBA" id="ARBA00022692"/>
    </source>
</evidence>
<comment type="subcellular location">
    <subcellularLocation>
        <location evidence="1">Membrane</location>
        <topology evidence="1">Multi-pass membrane protein</topology>
    </subcellularLocation>
</comment>
<evidence type="ECO:0000313" key="9">
    <source>
        <dbReference type="EMBL" id="GFP74037.1"/>
    </source>
</evidence>
<keyword evidence="7 8" id="KW-0472">Membrane</keyword>
<dbReference type="AlphaFoldDB" id="A0A6V8S9U8"/>
<evidence type="ECO:0000313" key="10">
    <source>
        <dbReference type="Proteomes" id="UP000580568"/>
    </source>
</evidence>
<keyword evidence="4" id="KW-0309">Germination</keyword>
<evidence type="ECO:0000256" key="7">
    <source>
        <dbReference type="ARBA" id="ARBA00023136"/>
    </source>
</evidence>
<reference evidence="9 10" key="1">
    <citation type="submission" date="2020-07" db="EMBL/GenBank/DDBJ databases">
        <title>A new beta-1,3-glucan-decomposing anaerobic bacterium isolated from anoxic soil subjected to biological soil disinfestation.</title>
        <authorList>
            <person name="Ueki A."/>
            <person name="Tonouchi A."/>
        </authorList>
    </citation>
    <scope>NUCLEOTIDE SEQUENCE [LARGE SCALE GENOMIC DNA]</scope>
    <source>
        <strain evidence="9 10">TW1</strain>
    </source>
</reference>
<keyword evidence="6 8" id="KW-1133">Transmembrane helix</keyword>
<dbReference type="GO" id="GO:0009847">
    <property type="term" value="P:spore germination"/>
    <property type="evidence" value="ECO:0007669"/>
    <property type="project" value="InterPro"/>
</dbReference>
<keyword evidence="10" id="KW-1185">Reference proteome</keyword>
<comment type="similarity">
    <text evidence="2">Belongs to the amino acid-polyamine-organocation (APC) superfamily. Spore germination protein (SGP) (TC 2.A.3.9) family.</text>
</comment>
<proteinExistence type="inferred from homology"/>
<feature type="transmembrane region" description="Helical" evidence="8">
    <location>
        <begin position="12"/>
        <end position="29"/>
    </location>
</feature>
<dbReference type="EMBL" id="BLZR01000001">
    <property type="protein sequence ID" value="GFP74037.1"/>
    <property type="molecule type" value="Genomic_DNA"/>
</dbReference>
<dbReference type="PANTHER" id="PTHR34975">
    <property type="entry name" value="SPORE GERMINATION PROTEIN A2"/>
    <property type="match status" value="1"/>
</dbReference>
<keyword evidence="5 8" id="KW-0812">Transmembrane</keyword>
<evidence type="ECO:0000256" key="1">
    <source>
        <dbReference type="ARBA" id="ARBA00004141"/>
    </source>
</evidence>
<accession>A0A6V8S9U8</accession>
<gene>
    <name evidence="9" type="ORF">bsdtw1_00074</name>
</gene>
<dbReference type="PANTHER" id="PTHR34975:SF2">
    <property type="entry name" value="SPORE GERMINATION PROTEIN A2"/>
    <property type="match status" value="1"/>
</dbReference>
<evidence type="ECO:0000256" key="3">
    <source>
        <dbReference type="ARBA" id="ARBA00022448"/>
    </source>
</evidence>
<feature type="transmembrane region" description="Helical" evidence="8">
    <location>
        <begin position="180"/>
        <end position="203"/>
    </location>
</feature>
<evidence type="ECO:0000256" key="2">
    <source>
        <dbReference type="ARBA" id="ARBA00007998"/>
    </source>
</evidence>
<dbReference type="RefSeq" id="WP_183275628.1">
    <property type="nucleotide sequence ID" value="NZ_BLZR01000001.1"/>
</dbReference>
<name>A0A6V8S9U8_9CLOT</name>
<feature type="transmembrane region" description="Helical" evidence="8">
    <location>
        <begin position="114"/>
        <end position="133"/>
    </location>
</feature>
<feature type="transmembrane region" description="Helical" evidence="8">
    <location>
        <begin position="224"/>
        <end position="250"/>
    </location>
</feature>
<feature type="transmembrane region" description="Helical" evidence="8">
    <location>
        <begin position="341"/>
        <end position="361"/>
    </location>
</feature>
<comment type="caution">
    <text evidence="9">The sequence shown here is derived from an EMBL/GenBank/DDBJ whole genome shotgun (WGS) entry which is preliminary data.</text>
</comment>
<evidence type="ECO:0000256" key="6">
    <source>
        <dbReference type="ARBA" id="ARBA00022989"/>
    </source>
</evidence>
<protein>
    <submittedName>
        <fullName evidence="9">Spore germination protein A2</fullName>
    </submittedName>
</protein>
<organism evidence="9 10">
    <name type="scientific">Clostridium fungisolvens</name>
    <dbReference type="NCBI Taxonomy" id="1604897"/>
    <lineage>
        <taxon>Bacteria</taxon>
        <taxon>Bacillati</taxon>
        <taxon>Bacillota</taxon>
        <taxon>Clostridia</taxon>
        <taxon>Eubacteriales</taxon>
        <taxon>Clostridiaceae</taxon>
        <taxon>Clostridium</taxon>
    </lineage>
</organism>
<feature type="transmembrane region" description="Helical" evidence="8">
    <location>
        <begin position="140"/>
        <end position="160"/>
    </location>
</feature>